<organism evidence="1 2">
    <name type="scientific">Novosphingobium aquiterrae</name>
    <dbReference type="NCBI Taxonomy" id="624388"/>
    <lineage>
        <taxon>Bacteria</taxon>
        <taxon>Pseudomonadati</taxon>
        <taxon>Pseudomonadota</taxon>
        <taxon>Alphaproteobacteria</taxon>
        <taxon>Sphingomonadales</taxon>
        <taxon>Sphingomonadaceae</taxon>
        <taxon>Novosphingobium</taxon>
    </lineage>
</organism>
<evidence type="ECO:0000313" key="1">
    <source>
        <dbReference type="EMBL" id="MFC0589609.1"/>
    </source>
</evidence>
<sequence>MPKSPVAISSLFHVPGRFVRSVQLERDFADPAALDDYIATPAIAQAFARITEGLRPASGRRAWRITGDYGVGKSSFALVVAQMLARRNDENVARIGRGLGWDAAGDNVPRFWSILLTGSRGPIVPNLARAISDAVEARRPARGKVPRAHSAIMTEAAAVAQSGDAGALEALVASFRALAAEQGEGVLLVIDELGKFLEHVAQNDGNQDVFILQRLAEAASRSGKQPFVLVTMLHQGFHAYAEKLPMASRNEWEKVAGRFEEIVFDQPLAHMAALVAGALRVETAKLPAPLRSAASGIASATADMGWLAGGTVSAADLDITRLYPLHPTILPVLVRFFARFGQHERSLFGFLLSNEPFGLQSFSAQSVAADCWYRLDDLYDYVRACFGHRLAGASYRSHWLRIVETIDSVVDASALELRLLKAIALLNLIDAEDLLPTDRALAAAFSPACEAEVGKALSSLQAQGAIFRRGIAGGYRLWPNASVNLEVALETAVRSVGEIRSVAGALIPHLSTDPIMARRHYLETGTLRYFEIGFCAAEDLGEALCREHKADGLLFVALADDQAGADQAATVAYSKAAAERSDIVLCIPPPVAGLAGELRDLSLWTWVAQNTPELAEDTFAAAEVARQVAAARRALLTRAEQLIGMRHASLGSQCIWKGADVPGASRRRGMSSALSAICDELFGKAPRITNELLNRNALSTPAAAARMRLIERLYQSAEAPDLGMDPDKAPPEKSIYLSVLKAGGIHVATDEGFGVTLPSSDDPLQLAPALEELRTRIEAGQGDRVGVVDLFQHLRRPPYGVRDGVAPLLLAILLRTNAHELAVYEHGTFLHRFGPSDFQRLIKGPHYFEIQHCRVSGVRLEVFDALVSTFAKDVQGKSVDLLDVVRPLCQFAAQLPPYSQKSTGLSPAALGVRDALLTAREPITLLFRDLPVACGFAAFEEGLGGDTVRAFASRLQDAIDELRQTYDALLQRIMDRIAAALDQTEGFDRVTLASRASRVSLVAREPRLRTFALRLRDPGLSDTAWAEALASYVVAKPPSKWLAADEARFAEEAGTLAEHFRKTEAAAFAHADMAPQADAVRVNLTRGDGEDLVCIVEPGEDEDLRQQAELLSGRLPKDAQLRRRLLADLMWRELQAEAGEAKVSKPTGATRRGAA</sequence>
<dbReference type="Proteomes" id="UP001589943">
    <property type="component" value="Unassembled WGS sequence"/>
</dbReference>
<reference evidence="1 2" key="1">
    <citation type="submission" date="2024-09" db="EMBL/GenBank/DDBJ databases">
        <authorList>
            <person name="Sun Q."/>
            <person name="Mori K."/>
        </authorList>
    </citation>
    <scope>NUCLEOTIDE SEQUENCE [LARGE SCALE GENOMIC DNA]</scope>
    <source>
        <strain evidence="1 2">NCAIM B.02537</strain>
    </source>
</reference>
<protein>
    <recommendedName>
        <fullName evidence="3">ATP-binding protein</fullName>
    </recommendedName>
</protein>
<dbReference type="SUPFAM" id="SSF52540">
    <property type="entry name" value="P-loop containing nucleoside triphosphate hydrolases"/>
    <property type="match status" value="1"/>
</dbReference>
<dbReference type="RefSeq" id="WP_379481085.1">
    <property type="nucleotide sequence ID" value="NZ_JBHLTL010000005.1"/>
</dbReference>
<evidence type="ECO:0008006" key="3">
    <source>
        <dbReference type="Google" id="ProtNLM"/>
    </source>
</evidence>
<keyword evidence="2" id="KW-1185">Reference proteome</keyword>
<evidence type="ECO:0000313" key="2">
    <source>
        <dbReference type="Proteomes" id="UP001589943"/>
    </source>
</evidence>
<comment type="caution">
    <text evidence="1">The sequence shown here is derived from an EMBL/GenBank/DDBJ whole genome shotgun (WGS) entry which is preliminary data.</text>
</comment>
<proteinExistence type="predicted"/>
<name>A0ABV6PIE8_9SPHN</name>
<dbReference type="EMBL" id="JBHLTL010000005">
    <property type="protein sequence ID" value="MFC0589609.1"/>
    <property type="molecule type" value="Genomic_DNA"/>
</dbReference>
<accession>A0ABV6PIE8</accession>
<dbReference type="InterPro" id="IPR027417">
    <property type="entry name" value="P-loop_NTPase"/>
</dbReference>
<gene>
    <name evidence="1" type="ORF">ACFFF7_09305</name>
</gene>